<keyword evidence="1" id="KW-0863">Zinc-finger</keyword>
<protein>
    <recommendedName>
        <fullName evidence="2">C2H2-type domain-containing protein</fullName>
    </recommendedName>
</protein>
<dbReference type="AlphaFoldDB" id="A0A2T7P8F5"/>
<keyword evidence="1" id="KW-0479">Metal-binding</keyword>
<dbReference type="PROSITE" id="PS50157">
    <property type="entry name" value="ZINC_FINGER_C2H2_2"/>
    <property type="match status" value="1"/>
</dbReference>
<dbReference type="EMBL" id="PZQS01000005">
    <property type="protein sequence ID" value="PVD29689.1"/>
    <property type="molecule type" value="Genomic_DNA"/>
</dbReference>
<evidence type="ECO:0000313" key="3">
    <source>
        <dbReference type="EMBL" id="PVD29689.1"/>
    </source>
</evidence>
<dbReference type="Gene3D" id="3.30.160.60">
    <property type="entry name" value="Classic Zinc Finger"/>
    <property type="match status" value="1"/>
</dbReference>
<proteinExistence type="predicted"/>
<evidence type="ECO:0000259" key="2">
    <source>
        <dbReference type="PROSITE" id="PS50157"/>
    </source>
</evidence>
<reference evidence="3 4" key="1">
    <citation type="submission" date="2018-04" db="EMBL/GenBank/DDBJ databases">
        <title>The genome of golden apple snail Pomacea canaliculata provides insight into stress tolerance and invasive adaptation.</title>
        <authorList>
            <person name="Liu C."/>
            <person name="Liu B."/>
            <person name="Ren Y."/>
            <person name="Zhang Y."/>
            <person name="Wang H."/>
            <person name="Li S."/>
            <person name="Jiang F."/>
            <person name="Yin L."/>
            <person name="Zhang G."/>
            <person name="Qian W."/>
            <person name="Fan W."/>
        </authorList>
    </citation>
    <scope>NUCLEOTIDE SEQUENCE [LARGE SCALE GENOMIC DNA]</scope>
    <source>
        <strain evidence="3">SZHN2017</strain>
        <tissue evidence="3">Muscle</tissue>
    </source>
</reference>
<dbReference type="GO" id="GO:0008270">
    <property type="term" value="F:zinc ion binding"/>
    <property type="evidence" value="ECO:0007669"/>
    <property type="project" value="UniProtKB-KW"/>
</dbReference>
<sequence length="168" mass="18948">MDVAVVTSYHSFGFFFDRNYLDFILAVDDVILLDLGLFAFLCVPGPDIKTEPPIISDWSLLQTPASAASRVLPRLDALARAAPQSGPGRRLYPCPTCGRVFQYPQSRNRHRWKCMGLRMLGCTVCSYASHRVDSLKHHMRTVHSIEGAALENYQERYLEAPSETDDQL</sequence>
<name>A0A2T7P8F5_POMCA</name>
<keyword evidence="1" id="KW-0862">Zinc</keyword>
<comment type="caution">
    <text evidence="3">The sequence shown here is derived from an EMBL/GenBank/DDBJ whole genome shotgun (WGS) entry which is preliminary data.</text>
</comment>
<organism evidence="3 4">
    <name type="scientific">Pomacea canaliculata</name>
    <name type="common">Golden apple snail</name>
    <dbReference type="NCBI Taxonomy" id="400727"/>
    <lineage>
        <taxon>Eukaryota</taxon>
        <taxon>Metazoa</taxon>
        <taxon>Spiralia</taxon>
        <taxon>Lophotrochozoa</taxon>
        <taxon>Mollusca</taxon>
        <taxon>Gastropoda</taxon>
        <taxon>Caenogastropoda</taxon>
        <taxon>Architaenioglossa</taxon>
        <taxon>Ampullarioidea</taxon>
        <taxon>Ampullariidae</taxon>
        <taxon>Pomacea</taxon>
    </lineage>
</organism>
<evidence type="ECO:0000313" key="4">
    <source>
        <dbReference type="Proteomes" id="UP000245119"/>
    </source>
</evidence>
<accession>A0A2T7P8F5</accession>
<dbReference type="Proteomes" id="UP000245119">
    <property type="component" value="Linkage Group LG5"/>
</dbReference>
<dbReference type="InterPro" id="IPR013087">
    <property type="entry name" value="Znf_C2H2_type"/>
</dbReference>
<dbReference type="SUPFAM" id="SSF57667">
    <property type="entry name" value="beta-beta-alpha zinc fingers"/>
    <property type="match status" value="1"/>
</dbReference>
<gene>
    <name evidence="3" type="ORF">C0Q70_08944</name>
</gene>
<keyword evidence="4" id="KW-1185">Reference proteome</keyword>
<dbReference type="InterPro" id="IPR036236">
    <property type="entry name" value="Znf_C2H2_sf"/>
</dbReference>
<feature type="domain" description="C2H2-type" evidence="2">
    <location>
        <begin position="120"/>
        <end position="148"/>
    </location>
</feature>
<evidence type="ECO:0000256" key="1">
    <source>
        <dbReference type="PROSITE-ProRule" id="PRU00042"/>
    </source>
</evidence>